<dbReference type="InterPro" id="IPR010497">
    <property type="entry name" value="Epoxide_hydro_N"/>
</dbReference>
<feature type="active site" description="Proton acceptor" evidence="4">
    <location>
        <position position="365"/>
    </location>
</feature>
<evidence type="ECO:0000313" key="7">
    <source>
        <dbReference type="Proteomes" id="UP000238261"/>
    </source>
</evidence>
<organism evidence="6 7">
    <name type="scientific">Xanthomonas hyacinthi</name>
    <dbReference type="NCBI Taxonomy" id="56455"/>
    <lineage>
        <taxon>Bacteria</taxon>
        <taxon>Pseudomonadati</taxon>
        <taxon>Pseudomonadota</taxon>
        <taxon>Gammaproteobacteria</taxon>
        <taxon>Lysobacterales</taxon>
        <taxon>Lysobacteraceae</taxon>
        <taxon>Xanthomonas</taxon>
    </lineage>
</organism>
<dbReference type="Gene3D" id="3.40.50.1820">
    <property type="entry name" value="alpha/beta hydrolase"/>
    <property type="match status" value="1"/>
</dbReference>
<proteinExistence type="inferred from homology"/>
<dbReference type="SUPFAM" id="SSF53474">
    <property type="entry name" value="alpha/beta-Hydrolases"/>
    <property type="match status" value="1"/>
</dbReference>
<evidence type="ECO:0000259" key="5">
    <source>
        <dbReference type="Pfam" id="PF06441"/>
    </source>
</evidence>
<evidence type="ECO:0000256" key="4">
    <source>
        <dbReference type="PIRSR" id="PIRSR001112-1"/>
    </source>
</evidence>
<gene>
    <name evidence="6" type="ORF">XhyaCFBP1156_16850</name>
</gene>
<dbReference type="OrthoDB" id="9780765at2"/>
<dbReference type="GO" id="GO:0097176">
    <property type="term" value="P:epoxide metabolic process"/>
    <property type="evidence" value="ECO:0007669"/>
    <property type="project" value="TreeGrafter"/>
</dbReference>
<dbReference type="PANTHER" id="PTHR21661">
    <property type="entry name" value="EPOXIDE HYDROLASE 1-RELATED"/>
    <property type="match status" value="1"/>
</dbReference>
<dbReference type="PANTHER" id="PTHR21661:SF35">
    <property type="entry name" value="EPOXIDE HYDROLASE"/>
    <property type="match status" value="1"/>
</dbReference>
<feature type="active site" description="Nucleophile" evidence="4">
    <location>
        <position position="181"/>
    </location>
</feature>
<sequence>MNTALISPLQLKVSEAQLLDLHERLARTRFPDKETVEDTTQGVRLGTMRALCEHWRTGYDWRQTEELLNRVGQYTTEIDGLTVHFLHARSLHPDALPLVLCHGWPGSVLEFKKVIEPLTHPPSRGGARPQAFHVIAPSMPGFGFSGKPTATGWGLPRIADAWIELVRRLGYEDRWALQGGDLGAGVCDAIARKRPKGLVGMHLNFAMFMTTPAEAAEATPAEKEMLKDASQFWDQLSGYAKVQSTRPQTLGYSLADSPAGLAAWIYAMFQDTGGTRGDAEGTFTKDEILDHVMMYWLNDSGASAARLYWELAKVGGPAGGQPPGPITVPTGFTMLPKEHVRKSRRWLERRYSQVVYFNEGTAGGHFAAMEQPEVLVDDIRKTFEQIHRP</sequence>
<comment type="caution">
    <text evidence="6">The sequence shown here is derived from an EMBL/GenBank/DDBJ whole genome shotgun (WGS) entry which is preliminary data.</text>
</comment>
<keyword evidence="2" id="KW-0058">Aromatic hydrocarbons catabolism</keyword>
<evidence type="ECO:0000256" key="2">
    <source>
        <dbReference type="ARBA" id="ARBA00022797"/>
    </source>
</evidence>
<dbReference type="EMBL" id="MDEG01000019">
    <property type="protein sequence ID" value="PPU96081.1"/>
    <property type="molecule type" value="Genomic_DNA"/>
</dbReference>
<protein>
    <submittedName>
        <fullName evidence="6">Epoxide hydrolase</fullName>
    </submittedName>
</protein>
<dbReference type="InterPro" id="IPR029058">
    <property type="entry name" value="AB_hydrolase_fold"/>
</dbReference>
<accession>A0A2S7ESI2</accession>
<dbReference type="InterPro" id="IPR000639">
    <property type="entry name" value="Epox_hydrolase-like"/>
</dbReference>
<dbReference type="Pfam" id="PF06441">
    <property type="entry name" value="EHN"/>
    <property type="match status" value="1"/>
</dbReference>
<feature type="active site" description="Proton donor" evidence="4">
    <location>
        <position position="308"/>
    </location>
</feature>
<dbReference type="PRINTS" id="PR00412">
    <property type="entry name" value="EPOXHYDRLASE"/>
</dbReference>
<dbReference type="AlphaFoldDB" id="A0A2S7ESI2"/>
<dbReference type="RefSeq" id="WP_046981501.1">
    <property type="nucleotide sequence ID" value="NZ_CP043476.1"/>
</dbReference>
<evidence type="ECO:0000256" key="3">
    <source>
        <dbReference type="ARBA" id="ARBA00022801"/>
    </source>
</evidence>
<reference evidence="7" key="1">
    <citation type="submission" date="2016-08" db="EMBL/GenBank/DDBJ databases">
        <authorList>
            <person name="Merda D."/>
            <person name="Briand M."/>
            <person name="Taghouti G."/>
            <person name="Carrere S."/>
            <person name="Gouzy J."/>
            <person name="Portier P."/>
            <person name="Jacques M.-A."/>
            <person name="Fischer-Le Saux M."/>
        </authorList>
    </citation>
    <scope>NUCLEOTIDE SEQUENCE [LARGE SCALE GENOMIC DNA]</scope>
    <source>
        <strain evidence="7">CFBP1156</strain>
    </source>
</reference>
<feature type="domain" description="Epoxide hydrolase N-terminal" evidence="5">
    <location>
        <begin position="6"/>
        <end position="111"/>
    </location>
</feature>
<keyword evidence="3 6" id="KW-0378">Hydrolase</keyword>
<evidence type="ECO:0000256" key="1">
    <source>
        <dbReference type="ARBA" id="ARBA00010088"/>
    </source>
</evidence>
<name>A0A2S7ESI2_9XANT</name>
<evidence type="ECO:0000313" key="6">
    <source>
        <dbReference type="EMBL" id="PPU96081.1"/>
    </source>
</evidence>
<comment type="similarity">
    <text evidence="1">Belongs to the peptidase S33 family.</text>
</comment>
<dbReference type="Proteomes" id="UP000238261">
    <property type="component" value="Unassembled WGS sequence"/>
</dbReference>
<dbReference type="PIRSF" id="PIRSF001112">
    <property type="entry name" value="Epoxide_hydrolase"/>
    <property type="match status" value="1"/>
</dbReference>
<dbReference type="InterPro" id="IPR016292">
    <property type="entry name" value="Epoxide_hydrolase"/>
</dbReference>
<keyword evidence="7" id="KW-1185">Reference proteome</keyword>
<dbReference type="GO" id="GO:0004301">
    <property type="term" value="F:epoxide hydrolase activity"/>
    <property type="evidence" value="ECO:0007669"/>
    <property type="project" value="TreeGrafter"/>
</dbReference>